<organism evidence="3 4">
    <name type="scientific">Chlamydomonas eustigma</name>
    <dbReference type="NCBI Taxonomy" id="1157962"/>
    <lineage>
        <taxon>Eukaryota</taxon>
        <taxon>Viridiplantae</taxon>
        <taxon>Chlorophyta</taxon>
        <taxon>core chlorophytes</taxon>
        <taxon>Chlorophyceae</taxon>
        <taxon>CS clade</taxon>
        <taxon>Chlamydomonadales</taxon>
        <taxon>Chlamydomonadaceae</taxon>
        <taxon>Chlamydomonas</taxon>
    </lineage>
</organism>
<sequence>MSVNEDDNAAKLRAYVHRALSNKAKGVDSTSYLNLLKEFSSLKKMVEREPNEATVQLLANTITALKDCTSALRERTHDGILNEVLSIKLWSCSQVVRAAVLEFVANIVVSNSAFTHSCLQLLVYSFLPPPSPPAPELDQGEWIIPEDARLIQTVVLGTLEKIIQMVPTSPTKLLQLIIQSMPHKLRDRNTQCLYLCAVLGLAERPGGGPIREGLLAAAVEHLLSIDVEIRWEDIVEAPNGQEGEEEAADEAEEDIFELEGMVDLGLHGEPDELGYRKRQVSGDRGGWEGTAASVAAAAASGMQAASAATATATAAASVSGRPAVDETANKMDSLMELMLKYFMRRQDAGAGSDLWSCMLSIFERSILSTNRSKFTQYLVFYLCSCEPEPRCNHLVEMLLSGLRDDRQPEVTRSACAAYLASFLARASFVPQSLVLSALEQLVSFCRQYAEEYRTNRTSGGGSSGSETGMARPPGLLRSAHSASSMAACGLVSDGSSSLLPRPSSMAGLHNTLDATAQHQVYYASIQSALYILCYQLRGLMGTISKDSNRNIAATKHLVRSALMPLLVNDPLLAPLSMCLPSVVAEFRHQALSLGLADATALQTAVSQQVRTSHRPLEMFFPFDPYLLKRSSKVLHLKHTYVQWRRGLPSTYAGWKGACARDGPEGEAVLGGSVDDEDSDVSGDEAEDVEDSADMEEDHEEEEDVEGVSSEDSDGLEGMSLPSDSLLSRPNVRNHNSAASLRPPKHPRAMAPMLSLGHGSVMKDRQHLLSHADDMAVSYSPGSFGDVVGTSPVLVNYTSPNMGGGSPMQMTPVHYVIQQQMRAALH</sequence>
<dbReference type="AlphaFoldDB" id="A0A250XEQ2"/>
<gene>
    <name evidence="3" type="ORF">CEUSTIGMA_g8975.t1</name>
</gene>
<evidence type="ECO:0000256" key="2">
    <source>
        <dbReference type="SAM" id="MobiDB-lite"/>
    </source>
</evidence>
<feature type="compositionally biased region" description="Acidic residues" evidence="2">
    <location>
        <begin position="673"/>
        <end position="714"/>
    </location>
</feature>
<dbReference type="SUPFAM" id="SSF48371">
    <property type="entry name" value="ARM repeat"/>
    <property type="match status" value="1"/>
</dbReference>
<dbReference type="STRING" id="1157962.A0A250XEQ2"/>
<dbReference type="InterPro" id="IPR016024">
    <property type="entry name" value="ARM-type_fold"/>
</dbReference>
<comment type="similarity">
    <text evidence="1">Belongs to the RRN3 family.</text>
</comment>
<dbReference type="InterPro" id="IPR007991">
    <property type="entry name" value="RNA_pol_I_trans_ini_fac_RRN3"/>
</dbReference>
<dbReference type="Proteomes" id="UP000232323">
    <property type="component" value="Unassembled WGS sequence"/>
</dbReference>
<dbReference type="OrthoDB" id="26970at2759"/>
<dbReference type="EMBL" id="BEGY01000066">
    <property type="protein sequence ID" value="GAX81547.1"/>
    <property type="molecule type" value="Genomic_DNA"/>
</dbReference>
<keyword evidence="4" id="KW-1185">Reference proteome</keyword>
<accession>A0A250XEQ2</accession>
<evidence type="ECO:0000313" key="4">
    <source>
        <dbReference type="Proteomes" id="UP000232323"/>
    </source>
</evidence>
<proteinExistence type="inferred from homology"/>
<comment type="caution">
    <text evidence="3">The sequence shown here is derived from an EMBL/GenBank/DDBJ whole genome shotgun (WGS) entry which is preliminary data.</text>
</comment>
<evidence type="ECO:0000313" key="3">
    <source>
        <dbReference type="EMBL" id="GAX81547.1"/>
    </source>
</evidence>
<dbReference type="GO" id="GO:0006361">
    <property type="term" value="P:transcription initiation at RNA polymerase I promoter"/>
    <property type="evidence" value="ECO:0007669"/>
    <property type="project" value="InterPro"/>
</dbReference>
<feature type="compositionally biased region" description="Polar residues" evidence="2">
    <location>
        <begin position="721"/>
        <end position="738"/>
    </location>
</feature>
<dbReference type="GO" id="GO:0001181">
    <property type="term" value="F:RNA polymerase I general transcription initiation factor activity"/>
    <property type="evidence" value="ECO:0007669"/>
    <property type="project" value="InterPro"/>
</dbReference>
<feature type="region of interest" description="Disordered" evidence="2">
    <location>
        <begin position="663"/>
        <end position="747"/>
    </location>
</feature>
<dbReference type="PANTHER" id="PTHR12790">
    <property type="entry name" value="TRANSCRIPTION INITIATION FACTOR IA RRN3"/>
    <property type="match status" value="1"/>
</dbReference>
<feature type="region of interest" description="Disordered" evidence="2">
    <location>
        <begin position="454"/>
        <end position="474"/>
    </location>
</feature>
<dbReference type="GO" id="GO:0001042">
    <property type="term" value="F:RNA polymerase I core binding"/>
    <property type="evidence" value="ECO:0007669"/>
    <property type="project" value="TreeGrafter"/>
</dbReference>
<dbReference type="PANTHER" id="PTHR12790:SF0">
    <property type="entry name" value="RNA POLYMERASE I-SPECIFIC TRANSCRIPTION INITIATION FACTOR RRN3-RELATED"/>
    <property type="match status" value="1"/>
</dbReference>
<dbReference type="GO" id="GO:0005634">
    <property type="term" value="C:nucleus"/>
    <property type="evidence" value="ECO:0007669"/>
    <property type="project" value="TreeGrafter"/>
</dbReference>
<reference evidence="3 4" key="1">
    <citation type="submission" date="2017-08" db="EMBL/GenBank/DDBJ databases">
        <title>Acidophilic green algal genome provides insights into adaptation to an acidic environment.</title>
        <authorList>
            <person name="Hirooka S."/>
            <person name="Hirose Y."/>
            <person name="Kanesaki Y."/>
            <person name="Higuchi S."/>
            <person name="Fujiwara T."/>
            <person name="Onuma R."/>
            <person name="Era A."/>
            <person name="Ohbayashi R."/>
            <person name="Uzuka A."/>
            <person name="Nozaki H."/>
            <person name="Yoshikawa H."/>
            <person name="Miyagishima S.Y."/>
        </authorList>
    </citation>
    <scope>NUCLEOTIDE SEQUENCE [LARGE SCALE GENOMIC DNA]</scope>
    <source>
        <strain evidence="3 4">NIES-2499</strain>
    </source>
</reference>
<dbReference type="Pfam" id="PF05327">
    <property type="entry name" value="RRN3"/>
    <property type="match status" value="1"/>
</dbReference>
<protein>
    <submittedName>
        <fullName evidence="3">Uncharacterized protein</fullName>
    </submittedName>
</protein>
<evidence type="ECO:0000256" key="1">
    <source>
        <dbReference type="ARBA" id="ARBA00010098"/>
    </source>
</evidence>
<name>A0A250XEQ2_9CHLO</name>